<dbReference type="InterPro" id="IPR016181">
    <property type="entry name" value="Acyl_CoA_acyltransferase"/>
</dbReference>
<name>A0A371PEY8_9ACTN</name>
<dbReference type="SUPFAM" id="SSF55729">
    <property type="entry name" value="Acyl-CoA N-acyltransferases (Nat)"/>
    <property type="match status" value="1"/>
</dbReference>
<dbReference type="PANTHER" id="PTHR43877">
    <property type="entry name" value="AMINOALKYLPHOSPHONATE N-ACETYLTRANSFERASE-RELATED-RELATED"/>
    <property type="match status" value="1"/>
</dbReference>
<dbReference type="InterPro" id="IPR050832">
    <property type="entry name" value="Bact_Acetyltransf"/>
</dbReference>
<evidence type="ECO:0000256" key="1">
    <source>
        <dbReference type="ARBA" id="ARBA00022679"/>
    </source>
</evidence>
<dbReference type="Proteomes" id="UP000265581">
    <property type="component" value="Unassembled WGS sequence"/>
</dbReference>
<evidence type="ECO:0000259" key="3">
    <source>
        <dbReference type="PROSITE" id="PS51186"/>
    </source>
</evidence>
<dbReference type="AlphaFoldDB" id="A0A371PEY8"/>
<dbReference type="EMBL" id="QUBR01000001">
    <property type="protein sequence ID" value="REK74068.1"/>
    <property type="molecule type" value="Genomic_DNA"/>
</dbReference>
<evidence type="ECO:0000313" key="5">
    <source>
        <dbReference type="Proteomes" id="UP000265581"/>
    </source>
</evidence>
<dbReference type="OrthoDB" id="9803233at2"/>
<sequence>MHSHTPAESVHALDVDSLRGDGVTFWSAWSGDALAGCGALQQIDPAHGEIKSMRTADAFRGQGVASLVLVHLLDAARSRGYRRVSLETGSNSPFAPARRLYERHGFTYGEPFADYEPDPWSVFMSLDLA</sequence>
<comment type="caution">
    <text evidence="4">The sequence shown here is derived from an EMBL/GenBank/DDBJ whole genome shotgun (WGS) entry which is preliminary data.</text>
</comment>
<dbReference type="Gene3D" id="3.40.630.30">
    <property type="match status" value="1"/>
</dbReference>
<accession>A0A371PEY8</accession>
<dbReference type="PROSITE" id="PS51186">
    <property type="entry name" value="GNAT"/>
    <property type="match status" value="1"/>
</dbReference>
<keyword evidence="1 4" id="KW-0808">Transferase</keyword>
<dbReference type="GO" id="GO:0016747">
    <property type="term" value="F:acyltransferase activity, transferring groups other than amino-acyl groups"/>
    <property type="evidence" value="ECO:0007669"/>
    <property type="project" value="InterPro"/>
</dbReference>
<keyword evidence="2" id="KW-0012">Acyltransferase</keyword>
<evidence type="ECO:0000313" key="4">
    <source>
        <dbReference type="EMBL" id="REK74068.1"/>
    </source>
</evidence>
<reference evidence="4 5" key="1">
    <citation type="submission" date="2018-08" db="EMBL/GenBank/DDBJ databases">
        <title>Aeromicrobium sp. M2KJ-4, whole genome shotgun sequence.</title>
        <authorList>
            <person name="Tuo L."/>
        </authorList>
    </citation>
    <scope>NUCLEOTIDE SEQUENCE [LARGE SCALE GENOMIC DNA]</scope>
    <source>
        <strain evidence="4 5">M2KJ-4</strain>
    </source>
</reference>
<feature type="domain" description="N-acetyltransferase" evidence="3">
    <location>
        <begin position="1"/>
        <end position="129"/>
    </location>
</feature>
<dbReference type="PANTHER" id="PTHR43877:SF5">
    <property type="entry name" value="BLL8307 PROTEIN"/>
    <property type="match status" value="1"/>
</dbReference>
<dbReference type="InterPro" id="IPR000182">
    <property type="entry name" value="GNAT_dom"/>
</dbReference>
<dbReference type="CDD" id="cd04301">
    <property type="entry name" value="NAT_SF"/>
    <property type="match status" value="1"/>
</dbReference>
<evidence type="ECO:0000256" key="2">
    <source>
        <dbReference type="ARBA" id="ARBA00023315"/>
    </source>
</evidence>
<organism evidence="4 5">
    <name type="scientific">Aeromicrobium endophyticum</name>
    <dbReference type="NCBI Taxonomy" id="2292704"/>
    <lineage>
        <taxon>Bacteria</taxon>
        <taxon>Bacillati</taxon>
        <taxon>Actinomycetota</taxon>
        <taxon>Actinomycetes</taxon>
        <taxon>Propionibacteriales</taxon>
        <taxon>Nocardioidaceae</taxon>
        <taxon>Aeromicrobium</taxon>
    </lineage>
</organism>
<dbReference type="Pfam" id="PF00583">
    <property type="entry name" value="Acetyltransf_1"/>
    <property type="match status" value="1"/>
</dbReference>
<protein>
    <submittedName>
        <fullName evidence="4">GNAT family N-acetyltransferase</fullName>
    </submittedName>
</protein>
<proteinExistence type="predicted"/>
<gene>
    <name evidence="4" type="ORF">DX116_07185</name>
</gene>
<keyword evidence="5" id="KW-1185">Reference proteome</keyword>